<dbReference type="PRINTS" id="PR00625">
    <property type="entry name" value="JDOMAIN"/>
</dbReference>
<dbReference type="Pfam" id="PF00226">
    <property type="entry name" value="DnaJ"/>
    <property type="match status" value="1"/>
</dbReference>
<dbReference type="InterPro" id="IPR036869">
    <property type="entry name" value="J_dom_sf"/>
</dbReference>
<evidence type="ECO:0000313" key="2">
    <source>
        <dbReference type="EMBL" id="GMM60744.1"/>
    </source>
</evidence>
<dbReference type="SMART" id="SM00271">
    <property type="entry name" value="DnaJ"/>
    <property type="match status" value="1"/>
</dbReference>
<dbReference type="InterPro" id="IPR001623">
    <property type="entry name" value="DnaJ_domain"/>
</dbReference>
<evidence type="ECO:0000259" key="1">
    <source>
        <dbReference type="PROSITE" id="PS50076"/>
    </source>
</evidence>
<dbReference type="SUPFAM" id="SSF46565">
    <property type="entry name" value="Chaperone J-domain"/>
    <property type="match status" value="1"/>
</dbReference>
<comment type="caution">
    <text evidence="2">The sequence shown here is derived from an EMBL/GenBank/DDBJ whole genome shotgun (WGS) entry which is preliminary data.</text>
</comment>
<dbReference type="PROSITE" id="PS50076">
    <property type="entry name" value="DNAJ_2"/>
    <property type="match status" value="1"/>
</dbReference>
<accession>A0ABQ6P658</accession>
<dbReference type="Gene3D" id="1.10.287.110">
    <property type="entry name" value="DnaJ domain"/>
    <property type="match status" value="1"/>
</dbReference>
<protein>
    <submittedName>
        <fullName evidence="2">J domain-containing protein</fullName>
    </submittedName>
</protein>
<keyword evidence="3" id="KW-1185">Reference proteome</keyword>
<proteinExistence type="predicted"/>
<evidence type="ECO:0000313" key="3">
    <source>
        <dbReference type="Proteomes" id="UP001187221"/>
    </source>
</evidence>
<sequence>MRGRQCFHKFTFDFLGNRACHVFPFAWADTMCNRVKHDKFHGRVSGNGRLCNAPGCEDSGEFRAPGVRPSGFDGPGDYRWFCLDHIRAFNAGYDFFAGMSQDEILAAQSPISGWEDSTRAFRPDAGIDQAPRWADFADPLEAIARRARARKADHAQAQEAARRGISPEDRAAYEALNLPFDADRRALRRRYTELVRRYHPDHNGGDRSLETKLQRVVEAYDRLRHSPGLR</sequence>
<feature type="domain" description="J" evidence="1">
    <location>
        <begin position="171"/>
        <end position="230"/>
    </location>
</feature>
<organism evidence="2 3">
    <name type="scientific">Novosphingobium pituita</name>
    <dbReference type="NCBI Taxonomy" id="3056842"/>
    <lineage>
        <taxon>Bacteria</taxon>
        <taxon>Pseudomonadati</taxon>
        <taxon>Pseudomonadota</taxon>
        <taxon>Alphaproteobacteria</taxon>
        <taxon>Sphingomonadales</taxon>
        <taxon>Sphingomonadaceae</taxon>
        <taxon>Novosphingobium</taxon>
    </lineage>
</organism>
<dbReference type="EMBL" id="BTFW01000001">
    <property type="protein sequence ID" value="GMM60744.1"/>
    <property type="molecule type" value="Genomic_DNA"/>
</dbReference>
<dbReference type="Proteomes" id="UP001187221">
    <property type="component" value="Unassembled WGS sequence"/>
</dbReference>
<name>A0ABQ6P658_9SPHN</name>
<dbReference type="CDD" id="cd06257">
    <property type="entry name" value="DnaJ"/>
    <property type="match status" value="1"/>
</dbReference>
<reference evidence="2 3" key="1">
    <citation type="submission" date="2023-06" db="EMBL/GenBank/DDBJ databases">
        <title>Draft genome sequence of Novosphingobium sp. strain IK01.</title>
        <authorList>
            <person name="Hatamoto M."/>
            <person name="Ikarashi T."/>
            <person name="Yamaguchi T."/>
        </authorList>
    </citation>
    <scope>NUCLEOTIDE SEQUENCE [LARGE SCALE GENOMIC DNA]</scope>
    <source>
        <strain evidence="2 3">IK01</strain>
    </source>
</reference>
<gene>
    <name evidence="2" type="ORF">NUTIK01_15210</name>
</gene>